<sequence>MSVHRRQSTGITVSTNNTTVTSGIASSNATNSTSALAAAFSLAGLSFRSHAAKAALLTLTPHHLFYLLSRMEELDITVGPMNIRLENLSTDPTPSNYVSFLQAHKPAKGRSDKDSVHSVSSMRSVMSGMSSFWSSIGLGGNNSKSEKAKALTQADLTYLYSAFTKLPSLRLTSDHRARLIRGYEEFPFDTAVPLFAFKNLQQLDIVDLDFRQFYGWDRLAEQLTLLTVKRANVSDPTELLTNIVLDDAEKRRRRSTKGGRGSPTMSASWTVPSTPRAEYAQSHSDPGSPNPGSLENEEEAIGPGNKTRPLSGSVSPKRPGASRPASSYRHIRTYSTTVKRTGSGSSYSSEYSIQAHRSESSPNILSLNILPSSKWQRLKYLSLADNSMTTISAKSLVPIASTLRSLNLSSNLFTEIPDGLASLTRLVSLDLSNCMIGSLQSLSRSPLPAVLTINLRGNRLNSLAGVERLLSLEQLNIQDNKLADPMEMARLTGIPNLKRVWVKRNPFTQTHTDYRITTFNLFRSTPGYVDDIVIDKSGPGYSERKQLVDRVPEVERQIIQPSIRIAEQPVIVQLANSAQPSSSDVAEVLTNGSRRKRAPRRRIVDLAHDETFARVPDEDLAATLGHGANVVTHDAARLSIDPTVPRSITIKTLVEDGYDGSTDALSVVSSEPTKQQEDYRAKVEALRQEFGSNWLSALGEQNWHNSHQFEVLQGQNMGHDALHRSGHHQIIVSGGRTLG</sequence>
<dbReference type="RefSeq" id="XP_008725121.1">
    <property type="nucleotide sequence ID" value="XM_008726899.1"/>
</dbReference>
<comment type="subcellular location">
    <subcellularLocation>
        <location evidence="1">Cytoplasm</location>
    </subcellularLocation>
</comment>
<accession>V9DGG1</accession>
<gene>
    <name evidence="6" type="ORF">G647_02550</name>
</gene>
<evidence type="ECO:0000313" key="6">
    <source>
        <dbReference type="EMBL" id="ETI25776.1"/>
    </source>
</evidence>
<evidence type="ECO:0000256" key="4">
    <source>
        <dbReference type="ARBA" id="ARBA00022737"/>
    </source>
</evidence>
<feature type="region of interest" description="Disordered" evidence="5">
    <location>
        <begin position="250"/>
        <end position="348"/>
    </location>
</feature>
<evidence type="ECO:0000256" key="2">
    <source>
        <dbReference type="ARBA" id="ARBA00022490"/>
    </source>
</evidence>
<dbReference type="Pfam" id="PF00560">
    <property type="entry name" value="LRR_1"/>
    <property type="match status" value="1"/>
</dbReference>
<proteinExistence type="predicted"/>
<dbReference type="GeneID" id="19981043"/>
<dbReference type="OrthoDB" id="676979at2759"/>
<feature type="compositionally biased region" description="Polar residues" evidence="5">
    <location>
        <begin position="281"/>
        <end position="293"/>
    </location>
</feature>
<keyword evidence="4" id="KW-0677">Repeat</keyword>
<dbReference type="PANTHER" id="PTHR15454">
    <property type="entry name" value="NISCHARIN RELATED"/>
    <property type="match status" value="1"/>
</dbReference>
<keyword evidence="3" id="KW-0433">Leucine-rich repeat</keyword>
<dbReference type="Gene3D" id="3.80.10.10">
    <property type="entry name" value="Ribonuclease Inhibitor"/>
    <property type="match status" value="2"/>
</dbReference>
<dbReference type="InterPro" id="IPR001611">
    <property type="entry name" value="Leu-rich_rpt"/>
</dbReference>
<dbReference type="PANTHER" id="PTHR15454:SF69">
    <property type="entry name" value="SERINE_THREONINE-PROTEIN KINASE 11-INTERACTING PROTEIN"/>
    <property type="match status" value="1"/>
</dbReference>
<evidence type="ECO:0008006" key="8">
    <source>
        <dbReference type="Google" id="ProtNLM"/>
    </source>
</evidence>
<dbReference type="EMBL" id="KB822703">
    <property type="protein sequence ID" value="ETI25776.1"/>
    <property type="molecule type" value="Genomic_DNA"/>
</dbReference>
<evidence type="ECO:0000256" key="3">
    <source>
        <dbReference type="ARBA" id="ARBA00022614"/>
    </source>
</evidence>
<organism evidence="6 7">
    <name type="scientific">Cladophialophora carrionii CBS 160.54</name>
    <dbReference type="NCBI Taxonomy" id="1279043"/>
    <lineage>
        <taxon>Eukaryota</taxon>
        <taxon>Fungi</taxon>
        <taxon>Dikarya</taxon>
        <taxon>Ascomycota</taxon>
        <taxon>Pezizomycotina</taxon>
        <taxon>Eurotiomycetes</taxon>
        <taxon>Chaetothyriomycetidae</taxon>
        <taxon>Chaetothyriales</taxon>
        <taxon>Herpotrichiellaceae</taxon>
        <taxon>Cladophialophora</taxon>
    </lineage>
</organism>
<reference evidence="6 7" key="1">
    <citation type="submission" date="2013-03" db="EMBL/GenBank/DDBJ databases">
        <title>The Genome Sequence of Cladophialophora carrionii CBS 160.54.</title>
        <authorList>
            <consortium name="The Broad Institute Genomics Platform"/>
            <person name="Cuomo C."/>
            <person name="de Hoog S."/>
            <person name="Gorbushina A."/>
            <person name="Walker B."/>
            <person name="Young S.K."/>
            <person name="Zeng Q."/>
            <person name="Gargeya S."/>
            <person name="Fitzgerald M."/>
            <person name="Haas B."/>
            <person name="Abouelleil A."/>
            <person name="Allen A.W."/>
            <person name="Alvarado L."/>
            <person name="Arachchi H.M."/>
            <person name="Berlin A.M."/>
            <person name="Chapman S.B."/>
            <person name="Gainer-Dewar J."/>
            <person name="Goldberg J."/>
            <person name="Griggs A."/>
            <person name="Gujja S."/>
            <person name="Hansen M."/>
            <person name="Howarth C."/>
            <person name="Imamovic A."/>
            <person name="Ireland A."/>
            <person name="Larimer J."/>
            <person name="McCowan C."/>
            <person name="Murphy C."/>
            <person name="Pearson M."/>
            <person name="Poon T.W."/>
            <person name="Priest M."/>
            <person name="Roberts A."/>
            <person name="Saif S."/>
            <person name="Shea T."/>
            <person name="Sisk P."/>
            <person name="Sykes S."/>
            <person name="Wortman J."/>
            <person name="Nusbaum C."/>
            <person name="Birren B."/>
        </authorList>
    </citation>
    <scope>NUCLEOTIDE SEQUENCE [LARGE SCALE GENOMIC DNA]</scope>
    <source>
        <strain evidence="6 7">CBS 160.54</strain>
    </source>
</reference>
<evidence type="ECO:0000256" key="1">
    <source>
        <dbReference type="ARBA" id="ARBA00004496"/>
    </source>
</evidence>
<dbReference type="Proteomes" id="UP000030678">
    <property type="component" value="Unassembled WGS sequence"/>
</dbReference>
<evidence type="ECO:0000256" key="5">
    <source>
        <dbReference type="SAM" id="MobiDB-lite"/>
    </source>
</evidence>
<evidence type="ECO:0000313" key="7">
    <source>
        <dbReference type="Proteomes" id="UP000030678"/>
    </source>
</evidence>
<name>V9DGG1_9EURO</name>
<dbReference type="PROSITE" id="PS51450">
    <property type="entry name" value="LRR"/>
    <property type="match status" value="2"/>
</dbReference>
<dbReference type="AlphaFoldDB" id="V9DGG1"/>
<dbReference type="GO" id="GO:0005737">
    <property type="term" value="C:cytoplasm"/>
    <property type="evidence" value="ECO:0007669"/>
    <property type="project" value="UniProtKB-SubCell"/>
</dbReference>
<dbReference type="HOGENOM" id="CLU_009538_0_0_1"/>
<protein>
    <recommendedName>
        <fullName evidence="8">Leucine Rich Repeat domain-containing protein</fullName>
    </recommendedName>
</protein>
<feature type="compositionally biased region" description="Polar residues" evidence="5">
    <location>
        <begin position="263"/>
        <end position="273"/>
    </location>
</feature>
<dbReference type="VEuPathDB" id="FungiDB:G647_02550"/>
<dbReference type="SUPFAM" id="SSF52058">
    <property type="entry name" value="L domain-like"/>
    <property type="match status" value="1"/>
</dbReference>
<keyword evidence="2" id="KW-0963">Cytoplasm</keyword>
<dbReference type="InterPro" id="IPR032675">
    <property type="entry name" value="LRR_dom_sf"/>
</dbReference>